<dbReference type="GO" id="GO:0070189">
    <property type="term" value="P:kynurenine metabolic process"/>
    <property type="evidence" value="ECO:0007669"/>
    <property type="project" value="TreeGrafter"/>
</dbReference>
<feature type="transmembrane region" description="Helical" evidence="12">
    <location>
        <begin position="456"/>
        <end position="476"/>
    </location>
</feature>
<keyword evidence="2 11" id="KW-0285">Flavoprotein</keyword>
<dbReference type="GO" id="GO:0043420">
    <property type="term" value="P:anthranilate metabolic process"/>
    <property type="evidence" value="ECO:0007669"/>
    <property type="project" value="UniProtKB-UniRule"/>
</dbReference>
<comment type="caution">
    <text evidence="14">The sequence shown here is derived from an EMBL/GenBank/DDBJ whole genome shotgun (WGS) entry which is preliminary data.</text>
</comment>
<evidence type="ECO:0000256" key="8">
    <source>
        <dbReference type="ARBA" id="ARBA00023033"/>
    </source>
</evidence>
<keyword evidence="11 12" id="KW-0472">Membrane</keyword>
<keyword evidence="12" id="KW-0812">Transmembrane</keyword>
<dbReference type="EC" id="1.14.13.9" evidence="11"/>
<keyword evidence="9 11" id="KW-0496">Mitochondrion</keyword>
<protein>
    <recommendedName>
        <fullName evidence="11">Kynurenine 3-monooxygenase</fullName>
        <ecNumber evidence="11">1.14.13.9</ecNumber>
    </recommendedName>
    <alternativeName>
        <fullName evidence="11">Biosynthesis of nicotinic acid protein 4</fullName>
    </alternativeName>
    <alternativeName>
        <fullName evidence="11">Kynurenine 3-hydroxylase</fullName>
    </alternativeName>
</protein>
<reference evidence="14 15" key="1">
    <citation type="submission" date="2018-05" db="EMBL/GenBank/DDBJ databases">
        <title>Genome sequencing and assembly of the regulated plant pathogen Lachnellula willkommii and related sister species for the development of diagnostic species identification markers.</title>
        <authorList>
            <person name="Giroux E."/>
            <person name="Bilodeau G."/>
        </authorList>
    </citation>
    <scope>NUCLEOTIDE SEQUENCE [LARGE SCALE GENOMIC DNA]</scope>
    <source>
        <strain evidence="14 15">CBS 268.59</strain>
    </source>
</reference>
<dbReference type="Pfam" id="PF01494">
    <property type="entry name" value="FAD_binding_3"/>
    <property type="match status" value="1"/>
</dbReference>
<evidence type="ECO:0000256" key="1">
    <source>
        <dbReference type="ARBA" id="ARBA00001974"/>
    </source>
</evidence>
<dbReference type="GO" id="GO:0034354">
    <property type="term" value="P:'de novo' NAD+ biosynthetic process from L-tryptophan"/>
    <property type="evidence" value="ECO:0007669"/>
    <property type="project" value="UniProtKB-UniRule"/>
</dbReference>
<evidence type="ECO:0000256" key="5">
    <source>
        <dbReference type="ARBA" id="ARBA00022827"/>
    </source>
</evidence>
<feature type="domain" description="FAD-binding" evidence="13">
    <location>
        <begin position="8"/>
        <end position="351"/>
    </location>
</feature>
<dbReference type="HAMAP" id="MF_01971">
    <property type="entry name" value="Kynurenine_monooxygenase"/>
    <property type="match status" value="1"/>
</dbReference>
<dbReference type="InterPro" id="IPR002938">
    <property type="entry name" value="FAD-bd"/>
</dbReference>
<evidence type="ECO:0000259" key="13">
    <source>
        <dbReference type="Pfam" id="PF01494"/>
    </source>
</evidence>
<comment type="function">
    <text evidence="11">Catalyzes the hydroxylation of L-kynurenine (L-Kyn) to form 3-hydroxy-L-kynurenine (L-3OHKyn). Required for synthesis of quinolinic acid.</text>
</comment>
<comment type="cofactor">
    <cofactor evidence="1 11">
        <name>FAD</name>
        <dbReference type="ChEBI" id="CHEBI:57692"/>
    </cofactor>
</comment>
<dbReference type="OrthoDB" id="10053569at2759"/>
<dbReference type="InterPro" id="IPR027545">
    <property type="entry name" value="Kynurenine_monooxygenase"/>
</dbReference>
<evidence type="ECO:0000256" key="10">
    <source>
        <dbReference type="ARBA" id="ARBA00047818"/>
    </source>
</evidence>
<evidence type="ECO:0000256" key="4">
    <source>
        <dbReference type="ARBA" id="ARBA00022787"/>
    </source>
</evidence>
<dbReference type="PANTHER" id="PTHR46028">
    <property type="entry name" value="KYNURENINE 3-MONOOXYGENASE"/>
    <property type="match status" value="1"/>
</dbReference>
<evidence type="ECO:0000313" key="15">
    <source>
        <dbReference type="Proteomes" id="UP000469558"/>
    </source>
</evidence>
<dbReference type="InterPro" id="IPR036188">
    <property type="entry name" value="FAD/NAD-bd_sf"/>
</dbReference>
<name>A0A8T9CJS3_9HELO</name>
<evidence type="ECO:0000256" key="7">
    <source>
        <dbReference type="ARBA" id="ARBA00023002"/>
    </source>
</evidence>
<dbReference type="SUPFAM" id="SSF51905">
    <property type="entry name" value="FAD/NAD(P)-binding domain"/>
    <property type="match status" value="1"/>
</dbReference>
<accession>A0A8T9CJS3</accession>
<keyword evidence="15" id="KW-1185">Reference proteome</keyword>
<dbReference type="Gene3D" id="3.50.50.60">
    <property type="entry name" value="FAD/NAD(P)-binding domain"/>
    <property type="match status" value="1"/>
</dbReference>
<comment type="subcellular location">
    <subcellularLocation>
        <location evidence="11">Mitochondrion outer membrane</location>
    </subcellularLocation>
</comment>
<keyword evidence="7 11" id="KW-0560">Oxidoreductase</keyword>
<gene>
    <name evidence="14" type="primary">nic-3</name>
    <name evidence="11" type="synonym">BNA4</name>
    <name evidence="14" type="ORF">LSUE1_G001790</name>
</gene>
<comment type="catalytic activity">
    <reaction evidence="10 11">
        <text>L-kynurenine + NADPH + O2 + H(+) = 3-hydroxy-L-kynurenine + NADP(+) + H2O</text>
        <dbReference type="Rhea" id="RHEA:20545"/>
        <dbReference type="ChEBI" id="CHEBI:15377"/>
        <dbReference type="ChEBI" id="CHEBI:15378"/>
        <dbReference type="ChEBI" id="CHEBI:15379"/>
        <dbReference type="ChEBI" id="CHEBI:57783"/>
        <dbReference type="ChEBI" id="CHEBI:57959"/>
        <dbReference type="ChEBI" id="CHEBI:58125"/>
        <dbReference type="ChEBI" id="CHEBI:58349"/>
        <dbReference type="EC" id="1.14.13.9"/>
    </reaction>
</comment>
<keyword evidence="6 11" id="KW-0521">NADP</keyword>
<evidence type="ECO:0000256" key="2">
    <source>
        <dbReference type="ARBA" id="ARBA00022630"/>
    </source>
</evidence>
<dbReference type="GO" id="GO:0005741">
    <property type="term" value="C:mitochondrial outer membrane"/>
    <property type="evidence" value="ECO:0007669"/>
    <property type="project" value="UniProtKB-SubCell"/>
</dbReference>
<dbReference type="PRINTS" id="PR00420">
    <property type="entry name" value="RNGMNOXGNASE"/>
</dbReference>
<keyword evidence="3 11" id="KW-0662">Pyridine nucleotide biosynthesis</keyword>
<organism evidence="14 15">
    <name type="scientific">Lachnellula suecica</name>
    <dbReference type="NCBI Taxonomy" id="602035"/>
    <lineage>
        <taxon>Eukaryota</taxon>
        <taxon>Fungi</taxon>
        <taxon>Dikarya</taxon>
        <taxon>Ascomycota</taxon>
        <taxon>Pezizomycotina</taxon>
        <taxon>Leotiomycetes</taxon>
        <taxon>Helotiales</taxon>
        <taxon>Lachnaceae</taxon>
        <taxon>Lachnellula</taxon>
    </lineage>
</organism>
<dbReference type="Proteomes" id="UP000469558">
    <property type="component" value="Unassembled WGS sequence"/>
</dbReference>
<keyword evidence="12" id="KW-1133">Transmembrane helix</keyword>
<proteinExistence type="inferred from homology"/>
<evidence type="ECO:0000256" key="12">
    <source>
        <dbReference type="SAM" id="Phobius"/>
    </source>
</evidence>
<evidence type="ECO:0000256" key="3">
    <source>
        <dbReference type="ARBA" id="ARBA00022642"/>
    </source>
</evidence>
<dbReference type="FunFam" id="3.50.50.60:FF:000129">
    <property type="entry name" value="Kynurenine 3-monooxygenase"/>
    <property type="match status" value="1"/>
</dbReference>
<keyword evidence="4 11" id="KW-1000">Mitochondrion outer membrane</keyword>
<dbReference type="EMBL" id="QGMK01000126">
    <property type="protein sequence ID" value="TVY84024.1"/>
    <property type="molecule type" value="Genomic_DNA"/>
</dbReference>
<dbReference type="AlphaFoldDB" id="A0A8T9CJS3"/>
<evidence type="ECO:0000256" key="6">
    <source>
        <dbReference type="ARBA" id="ARBA00022857"/>
    </source>
</evidence>
<dbReference type="GO" id="GO:0004502">
    <property type="term" value="F:kynurenine 3-monooxygenase activity"/>
    <property type="evidence" value="ECO:0007669"/>
    <property type="project" value="UniProtKB-UniRule"/>
</dbReference>
<evidence type="ECO:0000256" key="9">
    <source>
        <dbReference type="ARBA" id="ARBA00023128"/>
    </source>
</evidence>
<sequence>MAESKTQKTIVIGAGPVGTLAALYAAQRGHDVEVYELRSDLRDPSTVPLNFTKSINLALSERGIHAIRESGRSVLLEQIFESTIPMHGRMIHGKDLAGKLYEKPQDYDIHGRSIYAVDRGGLNKTLLDELDAMPNVNIMFNHKLTGADFKKHKAWFEVSGSNKSGRNREIEVDFDLMIGADGAHSAARYHMMKYQRMDYQQEYIDTLWCEFQIPAREVQDSTGKETKFRISPNHLHIWPGKEFMFIAIPSFDGSFTCTLFMPSSHFIHLEATPQSVPEFFDVNFPGVTTLITRENLIASFKSNPHLPLISIKCSPYHYEDSVVILGDAAHAMVPFYGQGMNAGLEDVNVLFSFIDSEPSKHIERPSPSNLRAEALSKYSEYRKSDAHVINDLALQNYVEMRASVVSPIYAARKWLEEKLSVLVPSLGWQTKYSRVSFGNERYSEVIRKSDRQGRLLTFWLVGLISSQVVLGGLMAWRRATRGRG</sequence>
<keyword evidence="8 11" id="KW-0503">Monooxygenase</keyword>
<dbReference type="GO" id="GO:0006569">
    <property type="term" value="P:L-tryptophan catabolic process"/>
    <property type="evidence" value="ECO:0007669"/>
    <property type="project" value="UniProtKB-UniRule"/>
</dbReference>
<evidence type="ECO:0000313" key="14">
    <source>
        <dbReference type="EMBL" id="TVY84024.1"/>
    </source>
</evidence>
<keyword evidence="5 11" id="KW-0274">FAD</keyword>
<evidence type="ECO:0000256" key="11">
    <source>
        <dbReference type="HAMAP-Rule" id="MF_03018"/>
    </source>
</evidence>
<dbReference type="GO" id="GO:0071949">
    <property type="term" value="F:FAD binding"/>
    <property type="evidence" value="ECO:0007669"/>
    <property type="project" value="InterPro"/>
</dbReference>
<comment type="similarity">
    <text evidence="11">Belongs to the aromatic-ring hydroxylase family. KMO subfamily.</text>
</comment>
<comment type="pathway">
    <text evidence="11">Cofactor biosynthesis; NAD(+) biosynthesis; quinolinate from L-kynurenine: step 1/3.</text>
</comment>
<dbReference type="GO" id="GO:0019805">
    <property type="term" value="P:quinolinate biosynthetic process"/>
    <property type="evidence" value="ECO:0007669"/>
    <property type="project" value="UniProtKB-UniRule"/>
</dbReference>
<dbReference type="PANTHER" id="PTHR46028:SF2">
    <property type="entry name" value="KYNURENINE 3-MONOOXYGENASE"/>
    <property type="match status" value="1"/>
</dbReference>